<sequence length="114" mass="12953">MWTLVIASLLVLGATSSQARASEPVSRLDHENLLRPNEILANHMRNVLAHMKALKVSVHPRIRHLYELLQRDIEYGRRQSVRGAGGPRDLPPPPRRPGYDINKLNRIYTTQADS</sequence>
<keyword evidence="3" id="KW-1185">Reference proteome</keyword>
<name>A0A7E5WS15_TRINI</name>
<gene>
    <name evidence="4" type="primary">LOC113505186</name>
</gene>
<keyword evidence="2" id="KW-0732">Signal</keyword>
<evidence type="ECO:0000256" key="1">
    <source>
        <dbReference type="SAM" id="MobiDB-lite"/>
    </source>
</evidence>
<dbReference type="Proteomes" id="UP000322000">
    <property type="component" value="Chromosome 24"/>
</dbReference>
<dbReference type="KEGG" id="tnl:113505186"/>
<evidence type="ECO:0000256" key="2">
    <source>
        <dbReference type="SAM" id="SignalP"/>
    </source>
</evidence>
<dbReference type="AlphaFoldDB" id="A0A7E5WS15"/>
<feature type="chain" id="PRO_5028918718" evidence="2">
    <location>
        <begin position="22"/>
        <end position="114"/>
    </location>
</feature>
<dbReference type="GeneID" id="113505186"/>
<organism evidence="3 4">
    <name type="scientific">Trichoplusia ni</name>
    <name type="common">Cabbage looper</name>
    <dbReference type="NCBI Taxonomy" id="7111"/>
    <lineage>
        <taxon>Eukaryota</taxon>
        <taxon>Metazoa</taxon>
        <taxon>Ecdysozoa</taxon>
        <taxon>Arthropoda</taxon>
        <taxon>Hexapoda</taxon>
        <taxon>Insecta</taxon>
        <taxon>Pterygota</taxon>
        <taxon>Neoptera</taxon>
        <taxon>Endopterygota</taxon>
        <taxon>Lepidoptera</taxon>
        <taxon>Glossata</taxon>
        <taxon>Ditrysia</taxon>
        <taxon>Noctuoidea</taxon>
        <taxon>Noctuidae</taxon>
        <taxon>Plusiinae</taxon>
        <taxon>Trichoplusia</taxon>
    </lineage>
</organism>
<evidence type="ECO:0000313" key="3">
    <source>
        <dbReference type="Proteomes" id="UP000322000"/>
    </source>
</evidence>
<accession>A0A7E5WS15</accession>
<reference evidence="4" key="1">
    <citation type="submission" date="2025-08" db="UniProtKB">
        <authorList>
            <consortium name="RefSeq"/>
        </authorList>
    </citation>
    <scope>IDENTIFICATION</scope>
</reference>
<protein>
    <submittedName>
        <fullName evidence="4">Uncharacterized protein LOC113505186</fullName>
    </submittedName>
</protein>
<dbReference type="RefSeq" id="XP_026743575.1">
    <property type="nucleotide sequence ID" value="XM_026887774.1"/>
</dbReference>
<dbReference type="InParanoid" id="A0A7E5WS15"/>
<evidence type="ECO:0000313" key="4">
    <source>
        <dbReference type="RefSeq" id="XP_026743575.1"/>
    </source>
</evidence>
<dbReference type="OrthoDB" id="7399248at2759"/>
<proteinExistence type="predicted"/>
<feature type="signal peptide" evidence="2">
    <location>
        <begin position="1"/>
        <end position="21"/>
    </location>
</feature>
<feature type="region of interest" description="Disordered" evidence="1">
    <location>
        <begin position="77"/>
        <end position="101"/>
    </location>
</feature>